<sequence>MDGGDFLRYFAKNIGEWKLVRKSSYCLPPISP</sequence>
<proteinExistence type="predicted"/>
<reference evidence="1" key="1">
    <citation type="submission" date="2018-02" db="EMBL/GenBank/DDBJ databases">
        <title>Rhizophora mucronata_Transcriptome.</title>
        <authorList>
            <person name="Meera S.P."/>
            <person name="Sreeshan A."/>
            <person name="Augustine A."/>
        </authorList>
    </citation>
    <scope>NUCLEOTIDE SEQUENCE</scope>
    <source>
        <tissue evidence="1">Leaf</tissue>
    </source>
</reference>
<name>A0A2P2QF30_RHIMU</name>
<protein>
    <submittedName>
        <fullName evidence="1">Uncharacterized protein</fullName>
    </submittedName>
</protein>
<evidence type="ECO:0000313" key="1">
    <source>
        <dbReference type="EMBL" id="MBX65589.1"/>
    </source>
</evidence>
<organism evidence="1">
    <name type="scientific">Rhizophora mucronata</name>
    <name type="common">Asiatic mangrove</name>
    <dbReference type="NCBI Taxonomy" id="61149"/>
    <lineage>
        <taxon>Eukaryota</taxon>
        <taxon>Viridiplantae</taxon>
        <taxon>Streptophyta</taxon>
        <taxon>Embryophyta</taxon>
        <taxon>Tracheophyta</taxon>
        <taxon>Spermatophyta</taxon>
        <taxon>Magnoliopsida</taxon>
        <taxon>eudicotyledons</taxon>
        <taxon>Gunneridae</taxon>
        <taxon>Pentapetalae</taxon>
        <taxon>rosids</taxon>
        <taxon>fabids</taxon>
        <taxon>Malpighiales</taxon>
        <taxon>Rhizophoraceae</taxon>
        <taxon>Rhizophora</taxon>
    </lineage>
</organism>
<accession>A0A2P2QF30</accession>
<dbReference type="AlphaFoldDB" id="A0A2P2QF30"/>
<dbReference type="EMBL" id="GGEC01085105">
    <property type="protein sequence ID" value="MBX65589.1"/>
    <property type="molecule type" value="Transcribed_RNA"/>
</dbReference>